<dbReference type="FunFam" id="1.10.10.10:FF:000119">
    <property type="entry name" value="DNA damage and replication checkpoint protein"/>
    <property type="match status" value="1"/>
</dbReference>
<dbReference type="GO" id="GO:0000978">
    <property type="term" value="F:RNA polymerase II cis-regulatory region sequence-specific DNA binding"/>
    <property type="evidence" value="ECO:0007669"/>
    <property type="project" value="TreeGrafter"/>
</dbReference>
<keyword evidence="1" id="KW-0238">DNA-binding</keyword>
<comment type="caution">
    <text evidence="4">The sequence shown here is derived from an EMBL/GenBank/DDBJ whole genome shotgun (WGS) entry which is preliminary data.</text>
</comment>
<feature type="region of interest" description="Disordered" evidence="2">
    <location>
        <begin position="792"/>
        <end position="877"/>
    </location>
</feature>
<dbReference type="SUPFAM" id="SSF46785">
    <property type="entry name" value="Winged helix' DNA-binding domain"/>
    <property type="match status" value="1"/>
</dbReference>
<feature type="compositionally biased region" description="Polar residues" evidence="2">
    <location>
        <begin position="109"/>
        <end position="125"/>
    </location>
</feature>
<evidence type="ECO:0000256" key="1">
    <source>
        <dbReference type="ARBA" id="ARBA00023125"/>
    </source>
</evidence>
<protein>
    <submittedName>
        <fullName evidence="4">Transcriptional regulator RFX1</fullName>
    </submittedName>
</protein>
<keyword evidence="5" id="KW-1185">Reference proteome</keyword>
<dbReference type="Pfam" id="PF02257">
    <property type="entry name" value="RFX_DNA_binding"/>
    <property type="match status" value="1"/>
</dbReference>
<sequence length="903" mass="99755">SQQENNHNNSCKSTSAVEQYSKRALDGNPLRQPRRHCARRRSFLLSLFFSPYWLSDCACPVNVCCSVARKFVQRRSQQCTLSMEQDNPGARGPAAAAAATAKSRKRPQSRASTTSVHSATTQPNMDHSGFTDASGMYAGQWIPNEHAHDKGINSAAQLSPEDMILQAATHMQCANHEFAMDGSMTAPMAHHHMPYQQHQQHQQQHAMARHPLPSEQFGANASFTEGDSQMLDRDDDNDGDSMAGIAGAPKPATRSSANNELEMRQLFSANRHRHLREVATELHGNERGPNSERTRQVFAMLWINSVCSKGKGSVPRGRVYANYASRCATERITVLNPASFGKLVRVLFPGLKTRRLGVRGESKYHYVNFALVEDQPDLRESQPAVPRPLPETRSFASINRAPSQPNGNVDRGSLPSPQVASHSHKNMDEPKFAGRSHSLYNQPDLGSFDNMHSTSTKTPLELAFPSADDQGVQQSEPLALPPIEAYLPAGTDPDAAKSLSALYRSHCTSLVECIRYCREKTFFHLYTSFQGTLTMPVQKLFGNAALAPWIEGCDYVLYQRMMSIISGLTLQVVPKPVLDTLRNISERLVPHIRESFQGQPQHVLSAKEAPAAIFAGLLDRALRVNLTAHAAANMLSNPANRDQMYLDWITMIRARKVAECIPTRGMDDVVDVLVTEMRDLLDPVNIPWEVECLTIYGDVASRSGRQADENSGANATGQNVLDRWVGFLQSLPDRFPYALHTDIVWCVERVGTAVMRDLTLAQGKSFGSWWVTKTWVDEMVCFLAEQGGFMKQKARQPSTSVDANPEGGIKETTRRNPRYSSSSEDLNLSNMSQTQPGRAPFPPPQNSNQAPMGVSGGSDPHDDSGISIRTPEEDFPMDKFSFTEAENVGMVARPELAVAGADL</sequence>
<dbReference type="InterPro" id="IPR039779">
    <property type="entry name" value="RFX-like"/>
</dbReference>
<dbReference type="Proteomes" id="UP000036947">
    <property type="component" value="Unassembled WGS sequence"/>
</dbReference>
<dbReference type="InterPro" id="IPR057321">
    <property type="entry name" value="RFX1-4/6/8-like_BCD"/>
</dbReference>
<name>A0A0L0NIF8_TOLOC</name>
<evidence type="ECO:0000259" key="3">
    <source>
        <dbReference type="PROSITE" id="PS51526"/>
    </source>
</evidence>
<dbReference type="InterPro" id="IPR036388">
    <property type="entry name" value="WH-like_DNA-bd_sf"/>
</dbReference>
<feature type="region of interest" description="Disordered" evidence="2">
    <location>
        <begin position="236"/>
        <end position="256"/>
    </location>
</feature>
<evidence type="ECO:0000256" key="2">
    <source>
        <dbReference type="SAM" id="MobiDB-lite"/>
    </source>
</evidence>
<feature type="region of interest" description="Disordered" evidence="2">
    <location>
        <begin position="378"/>
        <end position="452"/>
    </location>
</feature>
<dbReference type="EMBL" id="LFRF01000003">
    <property type="protein sequence ID" value="KND93881.1"/>
    <property type="molecule type" value="Genomic_DNA"/>
</dbReference>
<dbReference type="PROSITE" id="PS51526">
    <property type="entry name" value="RFX_DBD"/>
    <property type="match status" value="1"/>
</dbReference>
<feature type="compositionally biased region" description="Polar residues" evidence="2">
    <location>
        <begin position="394"/>
        <end position="407"/>
    </location>
</feature>
<dbReference type="Gene3D" id="1.10.10.10">
    <property type="entry name" value="Winged helix-like DNA-binding domain superfamily/Winged helix DNA-binding domain"/>
    <property type="match status" value="1"/>
</dbReference>
<proteinExistence type="predicted"/>
<dbReference type="PANTHER" id="PTHR12619:SF5">
    <property type="entry name" value="TRANSCRIPTION FACTOR RFX4"/>
    <property type="match status" value="1"/>
</dbReference>
<gene>
    <name evidence="4" type="ORF">TOPH_01867</name>
</gene>
<dbReference type="InterPro" id="IPR036390">
    <property type="entry name" value="WH_DNA-bd_sf"/>
</dbReference>
<organism evidence="4 5">
    <name type="scientific">Tolypocladium ophioglossoides (strain CBS 100239)</name>
    <name type="common">Snaketongue truffleclub</name>
    <name type="synonym">Elaphocordyceps ophioglossoides</name>
    <dbReference type="NCBI Taxonomy" id="1163406"/>
    <lineage>
        <taxon>Eukaryota</taxon>
        <taxon>Fungi</taxon>
        <taxon>Dikarya</taxon>
        <taxon>Ascomycota</taxon>
        <taxon>Pezizomycotina</taxon>
        <taxon>Sordariomycetes</taxon>
        <taxon>Hypocreomycetidae</taxon>
        <taxon>Hypocreales</taxon>
        <taxon>Ophiocordycipitaceae</taxon>
        <taxon>Tolypocladium</taxon>
    </lineage>
</organism>
<dbReference type="InterPro" id="IPR003150">
    <property type="entry name" value="DNA-bd_RFX"/>
</dbReference>
<feature type="domain" description="RFX-type winged-helix" evidence="3">
    <location>
        <begin position="299"/>
        <end position="373"/>
    </location>
</feature>
<evidence type="ECO:0000313" key="4">
    <source>
        <dbReference type="EMBL" id="KND93881.1"/>
    </source>
</evidence>
<dbReference type="OrthoDB" id="10056949at2759"/>
<evidence type="ECO:0000313" key="5">
    <source>
        <dbReference type="Proteomes" id="UP000036947"/>
    </source>
</evidence>
<dbReference type="AlphaFoldDB" id="A0A0L0NIF8"/>
<dbReference type="PANTHER" id="PTHR12619">
    <property type="entry name" value="RFX TRANSCRIPTION FACTOR FAMILY"/>
    <property type="match status" value="1"/>
</dbReference>
<feature type="non-terminal residue" evidence="4">
    <location>
        <position position="1"/>
    </location>
</feature>
<accession>A0A0L0NIF8</accession>
<dbReference type="Pfam" id="PF25340">
    <property type="entry name" value="BCD_RFX"/>
    <property type="match status" value="1"/>
</dbReference>
<feature type="region of interest" description="Disordered" evidence="2">
    <location>
        <begin position="83"/>
        <end position="132"/>
    </location>
</feature>
<reference evidence="4 5" key="1">
    <citation type="journal article" date="2015" name="BMC Genomics">
        <title>The genome of the truffle-parasite Tolypocladium ophioglossoides and the evolution of antifungal peptaibiotics.</title>
        <authorList>
            <person name="Quandt C.A."/>
            <person name="Bushley K.E."/>
            <person name="Spatafora J.W."/>
        </authorList>
    </citation>
    <scope>NUCLEOTIDE SEQUENCE [LARGE SCALE GENOMIC DNA]</scope>
    <source>
        <strain evidence="4 5">CBS 100239</strain>
    </source>
</reference>
<dbReference type="STRING" id="1163406.A0A0L0NIF8"/>
<feature type="compositionally biased region" description="Polar residues" evidence="2">
    <location>
        <begin position="818"/>
        <end position="836"/>
    </location>
</feature>
<dbReference type="GO" id="GO:0000981">
    <property type="term" value="F:DNA-binding transcription factor activity, RNA polymerase II-specific"/>
    <property type="evidence" value="ECO:0007669"/>
    <property type="project" value="TreeGrafter"/>
</dbReference>